<reference evidence="6 7" key="1">
    <citation type="submission" date="2022-01" db="EMBL/GenBank/DDBJ databases">
        <title>Whole genome-based taxonomy of the Shewanellaceae.</title>
        <authorList>
            <person name="Martin-Rodriguez A.J."/>
        </authorList>
    </citation>
    <scope>NUCLEOTIDE SEQUENCE [LARGE SCALE GENOMIC DNA]</scope>
    <source>
        <strain evidence="6 7">DSM 21332</strain>
    </source>
</reference>
<dbReference type="Gene3D" id="1.10.10.10">
    <property type="entry name" value="Winged helix-like DNA-binding domain superfamily/Winged helix DNA-binding domain"/>
    <property type="match status" value="1"/>
</dbReference>
<dbReference type="Gene3D" id="3.40.190.10">
    <property type="entry name" value="Periplasmic binding protein-like II"/>
    <property type="match status" value="2"/>
</dbReference>
<keyword evidence="2" id="KW-0805">Transcription regulation</keyword>
<dbReference type="InterPro" id="IPR000847">
    <property type="entry name" value="LysR_HTH_N"/>
</dbReference>
<gene>
    <name evidence="6" type="ORF">L2725_15980</name>
</gene>
<evidence type="ECO:0000256" key="3">
    <source>
        <dbReference type="ARBA" id="ARBA00023125"/>
    </source>
</evidence>
<dbReference type="Pfam" id="PF00126">
    <property type="entry name" value="HTH_1"/>
    <property type="match status" value="1"/>
</dbReference>
<accession>A0ABT0NAU3</accession>
<proteinExistence type="inferred from homology"/>
<name>A0ABT0NAU3_9GAMM</name>
<feature type="domain" description="HTH lysR-type" evidence="5">
    <location>
        <begin position="11"/>
        <end position="68"/>
    </location>
</feature>
<dbReference type="PANTHER" id="PTHR30118">
    <property type="entry name" value="HTH-TYPE TRANSCRIPTIONAL REGULATOR LEUO-RELATED"/>
    <property type="match status" value="1"/>
</dbReference>
<keyword evidence="3" id="KW-0238">DNA-binding</keyword>
<sequence length="322" mass="36786">MLGKEIDIEKIDLLSLSILVLLYENKSATMTSKALRIPAPKISRCLKQLRDTFGNELFVRQRYGMHPNEFADQLYPIARNIIDTAKAFNRLDPNIIKSRQDYPIAIPDAISCTMMRSLINLVHDKEHPIGISLELWNGNSINEVLNGNLSFAVSCHYSQEQLQAYSDKLEVIPIKSMENLYVLSREGHSILDSDISFERIAEYPFVYTEFGKPEERASAFQRFCLGEGIPLHTEITIRNVASLIDYLINSDALALTSYSSLYDKFSEIPLLHSCQLAHRETRRMLDKFPCSTLFLVRQKGVRDANLDWLVDRVISLIQANLN</sequence>
<evidence type="ECO:0000256" key="4">
    <source>
        <dbReference type="ARBA" id="ARBA00023163"/>
    </source>
</evidence>
<keyword evidence="4" id="KW-0804">Transcription</keyword>
<dbReference type="SUPFAM" id="SSF46785">
    <property type="entry name" value="Winged helix' DNA-binding domain"/>
    <property type="match status" value="1"/>
</dbReference>
<dbReference type="PANTHER" id="PTHR30118:SF11">
    <property type="entry name" value="HTH-TYPE TRANSCRIPTIONAL REGULATOR YIDZ"/>
    <property type="match status" value="1"/>
</dbReference>
<evidence type="ECO:0000256" key="2">
    <source>
        <dbReference type="ARBA" id="ARBA00023015"/>
    </source>
</evidence>
<dbReference type="InterPro" id="IPR036390">
    <property type="entry name" value="WH_DNA-bd_sf"/>
</dbReference>
<protein>
    <submittedName>
        <fullName evidence="6">LysR family transcriptional regulator</fullName>
    </submittedName>
</protein>
<evidence type="ECO:0000313" key="7">
    <source>
        <dbReference type="Proteomes" id="UP001202831"/>
    </source>
</evidence>
<dbReference type="PROSITE" id="PS50931">
    <property type="entry name" value="HTH_LYSR"/>
    <property type="match status" value="1"/>
</dbReference>
<evidence type="ECO:0000259" key="5">
    <source>
        <dbReference type="PROSITE" id="PS50931"/>
    </source>
</evidence>
<dbReference type="EMBL" id="JAKIKT010000006">
    <property type="protein sequence ID" value="MCL2915260.1"/>
    <property type="molecule type" value="Genomic_DNA"/>
</dbReference>
<evidence type="ECO:0000256" key="1">
    <source>
        <dbReference type="ARBA" id="ARBA00009437"/>
    </source>
</evidence>
<comment type="caution">
    <text evidence="6">The sequence shown here is derived from an EMBL/GenBank/DDBJ whole genome shotgun (WGS) entry which is preliminary data.</text>
</comment>
<dbReference type="Proteomes" id="UP001202831">
    <property type="component" value="Unassembled WGS sequence"/>
</dbReference>
<organism evidence="6 7">
    <name type="scientific">Shewanella corallii</name>
    <dbReference type="NCBI Taxonomy" id="560080"/>
    <lineage>
        <taxon>Bacteria</taxon>
        <taxon>Pseudomonadati</taxon>
        <taxon>Pseudomonadota</taxon>
        <taxon>Gammaproteobacteria</taxon>
        <taxon>Alteromonadales</taxon>
        <taxon>Shewanellaceae</taxon>
        <taxon>Shewanella</taxon>
    </lineage>
</organism>
<dbReference type="SUPFAM" id="SSF53850">
    <property type="entry name" value="Periplasmic binding protein-like II"/>
    <property type="match status" value="1"/>
</dbReference>
<keyword evidence="7" id="KW-1185">Reference proteome</keyword>
<comment type="similarity">
    <text evidence="1">Belongs to the LysR transcriptional regulatory family.</text>
</comment>
<dbReference type="InterPro" id="IPR050389">
    <property type="entry name" value="LysR-type_TF"/>
</dbReference>
<dbReference type="InterPro" id="IPR036388">
    <property type="entry name" value="WH-like_DNA-bd_sf"/>
</dbReference>
<evidence type="ECO:0000313" key="6">
    <source>
        <dbReference type="EMBL" id="MCL2915260.1"/>
    </source>
</evidence>
<dbReference type="RefSeq" id="WP_249249838.1">
    <property type="nucleotide sequence ID" value="NZ_JAKIKT010000006.1"/>
</dbReference>